<gene>
    <name evidence="1" type="ORF">BOLC5T33749H</name>
</gene>
<dbReference type="EMBL" id="LR031877">
    <property type="protein sequence ID" value="VDD46202.1"/>
    <property type="molecule type" value="Genomic_DNA"/>
</dbReference>
<sequence>MDLEEMRCVQATGDLAETKRRQRTKREDERDSELRWSLQSLEVVIILGRIQTEDAKKNIIVR</sequence>
<accession>A0A3P6FP32</accession>
<dbReference type="AlphaFoldDB" id="A0A3P6FP32"/>
<evidence type="ECO:0000313" key="1">
    <source>
        <dbReference type="EMBL" id="VDD46202.1"/>
    </source>
</evidence>
<organism evidence="1">
    <name type="scientific">Brassica oleracea</name>
    <name type="common">Wild cabbage</name>
    <dbReference type="NCBI Taxonomy" id="3712"/>
    <lineage>
        <taxon>Eukaryota</taxon>
        <taxon>Viridiplantae</taxon>
        <taxon>Streptophyta</taxon>
        <taxon>Embryophyta</taxon>
        <taxon>Tracheophyta</taxon>
        <taxon>Spermatophyta</taxon>
        <taxon>Magnoliopsida</taxon>
        <taxon>eudicotyledons</taxon>
        <taxon>Gunneridae</taxon>
        <taxon>Pentapetalae</taxon>
        <taxon>rosids</taxon>
        <taxon>malvids</taxon>
        <taxon>Brassicales</taxon>
        <taxon>Brassicaceae</taxon>
        <taxon>Brassiceae</taxon>
        <taxon>Brassica</taxon>
    </lineage>
</organism>
<reference evidence="1" key="1">
    <citation type="submission" date="2018-11" db="EMBL/GenBank/DDBJ databases">
        <authorList>
            <consortium name="Genoscope - CEA"/>
            <person name="William W."/>
        </authorList>
    </citation>
    <scope>NUCLEOTIDE SEQUENCE</scope>
</reference>
<name>A0A3P6FP32_BRAOL</name>
<proteinExistence type="predicted"/>
<protein>
    <submittedName>
        <fullName evidence="1">Uncharacterized protein</fullName>
    </submittedName>
</protein>
<feature type="non-terminal residue" evidence="1">
    <location>
        <position position="62"/>
    </location>
</feature>